<dbReference type="HAMAP" id="MF_00236">
    <property type="entry name" value="TatA_E"/>
    <property type="match status" value="1"/>
</dbReference>
<feature type="region of interest" description="Disordered" evidence="10">
    <location>
        <begin position="54"/>
        <end position="77"/>
    </location>
</feature>
<evidence type="ECO:0000256" key="9">
    <source>
        <dbReference type="HAMAP-Rule" id="MF_00236"/>
    </source>
</evidence>
<dbReference type="NCBIfam" id="TIGR01411">
    <property type="entry name" value="tatAE"/>
    <property type="match status" value="1"/>
</dbReference>
<evidence type="ECO:0000313" key="12">
    <source>
        <dbReference type="Proteomes" id="UP000315971"/>
    </source>
</evidence>
<dbReference type="InterPro" id="IPR003369">
    <property type="entry name" value="TatA/B/E"/>
</dbReference>
<accession>A0A521CTI3</accession>
<evidence type="ECO:0000313" key="11">
    <source>
        <dbReference type="EMBL" id="SMO62041.1"/>
    </source>
</evidence>
<dbReference type="InterPro" id="IPR006312">
    <property type="entry name" value="TatA/E"/>
</dbReference>
<evidence type="ECO:0000256" key="7">
    <source>
        <dbReference type="ARBA" id="ARBA00023010"/>
    </source>
</evidence>
<evidence type="ECO:0000256" key="4">
    <source>
        <dbReference type="ARBA" id="ARBA00022692"/>
    </source>
</evidence>
<sequence>MLNNSLLFLNLGTGELVLIMLVVLLLFGGKKLPELARGLGRGIREFKDASEGIKQELHDSMNKPAEGNNSNPNKDQQ</sequence>
<dbReference type="GO" id="GO:0043953">
    <property type="term" value="P:protein transport by the Tat complex"/>
    <property type="evidence" value="ECO:0007669"/>
    <property type="project" value="UniProtKB-UniRule"/>
</dbReference>
<evidence type="ECO:0000256" key="3">
    <source>
        <dbReference type="ARBA" id="ARBA00022475"/>
    </source>
</evidence>
<dbReference type="NCBIfam" id="NF011430">
    <property type="entry name" value="PRK14861.1"/>
    <property type="match status" value="1"/>
</dbReference>
<name>A0A521CTI3_9SPHI</name>
<evidence type="ECO:0000256" key="5">
    <source>
        <dbReference type="ARBA" id="ARBA00022927"/>
    </source>
</evidence>
<dbReference type="Gene3D" id="1.20.5.3310">
    <property type="match status" value="1"/>
</dbReference>
<dbReference type="EMBL" id="FXSZ01000004">
    <property type="protein sequence ID" value="SMO62041.1"/>
    <property type="molecule type" value="Genomic_DNA"/>
</dbReference>
<keyword evidence="5 9" id="KW-0653">Protein transport</keyword>
<dbReference type="PANTHER" id="PTHR42982:SF1">
    <property type="entry name" value="SEC-INDEPENDENT PROTEIN TRANSLOCASE PROTEIN TATA"/>
    <property type="match status" value="1"/>
</dbReference>
<keyword evidence="8 9" id="KW-0472">Membrane</keyword>
<keyword evidence="7 9" id="KW-0811">Translocation</keyword>
<gene>
    <name evidence="9" type="primary">tatA</name>
    <name evidence="11" type="ORF">SAMN06265350_104279</name>
</gene>
<dbReference type="PANTHER" id="PTHR42982">
    <property type="entry name" value="SEC-INDEPENDENT PROTEIN TRANSLOCASE PROTEIN TATA"/>
    <property type="match status" value="1"/>
</dbReference>
<organism evidence="11 12">
    <name type="scientific">Solitalea koreensis</name>
    <dbReference type="NCBI Taxonomy" id="543615"/>
    <lineage>
        <taxon>Bacteria</taxon>
        <taxon>Pseudomonadati</taxon>
        <taxon>Bacteroidota</taxon>
        <taxon>Sphingobacteriia</taxon>
        <taxon>Sphingobacteriales</taxon>
        <taxon>Sphingobacteriaceae</taxon>
        <taxon>Solitalea</taxon>
    </lineage>
</organism>
<dbReference type="OrthoDB" id="9812812at2"/>
<evidence type="ECO:0000256" key="6">
    <source>
        <dbReference type="ARBA" id="ARBA00022989"/>
    </source>
</evidence>
<comment type="subunit">
    <text evidence="9">Forms a complex with TatC.</text>
</comment>
<keyword evidence="3 9" id="KW-1003">Cell membrane</keyword>
<evidence type="ECO:0000256" key="1">
    <source>
        <dbReference type="ARBA" id="ARBA00004162"/>
    </source>
</evidence>
<feature type="transmembrane region" description="Helical" evidence="9">
    <location>
        <begin position="6"/>
        <end position="27"/>
    </location>
</feature>
<evidence type="ECO:0000256" key="2">
    <source>
        <dbReference type="ARBA" id="ARBA00022448"/>
    </source>
</evidence>
<keyword evidence="12" id="KW-1185">Reference proteome</keyword>
<comment type="similarity">
    <text evidence="9">Belongs to the TatA/E family.</text>
</comment>
<dbReference type="AlphaFoldDB" id="A0A521CTI3"/>
<dbReference type="PRINTS" id="PR01506">
    <property type="entry name" value="TATBPROTEIN"/>
</dbReference>
<dbReference type="Pfam" id="PF02416">
    <property type="entry name" value="TatA_B_E"/>
    <property type="match status" value="1"/>
</dbReference>
<dbReference type="RefSeq" id="WP_142603329.1">
    <property type="nucleotide sequence ID" value="NZ_FXSZ01000004.1"/>
</dbReference>
<feature type="compositionally biased region" description="Polar residues" evidence="10">
    <location>
        <begin position="67"/>
        <end position="77"/>
    </location>
</feature>
<keyword evidence="2 9" id="KW-0813">Transport</keyword>
<dbReference type="GO" id="GO:0033281">
    <property type="term" value="C:TAT protein transport complex"/>
    <property type="evidence" value="ECO:0007669"/>
    <property type="project" value="UniProtKB-UniRule"/>
</dbReference>
<protein>
    <recommendedName>
        <fullName evidence="9">Sec-independent protein translocase protein TatA</fullName>
    </recommendedName>
</protein>
<comment type="subcellular location">
    <subcellularLocation>
        <location evidence="1 9">Cell membrane</location>
        <topology evidence="1 9">Single-pass membrane protein</topology>
    </subcellularLocation>
</comment>
<dbReference type="Proteomes" id="UP000315971">
    <property type="component" value="Unassembled WGS sequence"/>
</dbReference>
<evidence type="ECO:0000256" key="10">
    <source>
        <dbReference type="SAM" id="MobiDB-lite"/>
    </source>
</evidence>
<dbReference type="GO" id="GO:0008320">
    <property type="term" value="F:protein transmembrane transporter activity"/>
    <property type="evidence" value="ECO:0007669"/>
    <property type="project" value="UniProtKB-UniRule"/>
</dbReference>
<keyword evidence="6 9" id="KW-1133">Transmembrane helix</keyword>
<comment type="function">
    <text evidence="9">Part of the twin-arginine translocation (Tat) system that transports large folded proteins containing a characteristic twin-arginine motif in their signal peptide across membranes. TatA could form the protein-conducting channel of the Tat system.</text>
</comment>
<proteinExistence type="inferred from homology"/>
<reference evidence="11 12" key="1">
    <citation type="submission" date="2017-05" db="EMBL/GenBank/DDBJ databases">
        <authorList>
            <person name="Varghese N."/>
            <person name="Submissions S."/>
        </authorList>
    </citation>
    <scope>NUCLEOTIDE SEQUENCE [LARGE SCALE GENOMIC DNA]</scope>
    <source>
        <strain evidence="11 12">DSM 21342</strain>
    </source>
</reference>
<evidence type="ECO:0000256" key="8">
    <source>
        <dbReference type="ARBA" id="ARBA00023136"/>
    </source>
</evidence>
<keyword evidence="4 9" id="KW-0812">Transmembrane</keyword>